<proteinExistence type="predicted"/>
<keyword evidence="4" id="KW-1185">Reference proteome</keyword>
<feature type="transmembrane region" description="Helical" evidence="2">
    <location>
        <begin position="159"/>
        <end position="176"/>
    </location>
</feature>
<reference evidence="3 4" key="1">
    <citation type="submission" date="2011-10" db="EMBL/GenBank/DDBJ databases">
        <authorList>
            <person name="Genoscope - CEA"/>
        </authorList>
    </citation>
    <scope>NUCLEOTIDE SEQUENCE [LARGE SCALE GENOMIC DNA]</scope>
    <source>
        <strain evidence="3 4">RCC 1105</strain>
    </source>
</reference>
<keyword evidence="2" id="KW-0472">Membrane</keyword>
<feature type="region of interest" description="Disordered" evidence="1">
    <location>
        <begin position="1"/>
        <end position="68"/>
    </location>
</feature>
<dbReference type="RefSeq" id="XP_007514288.1">
    <property type="nucleotide sequence ID" value="XM_007514226.1"/>
</dbReference>
<evidence type="ECO:0000256" key="2">
    <source>
        <dbReference type="SAM" id="Phobius"/>
    </source>
</evidence>
<accession>K8ETD6</accession>
<dbReference type="Proteomes" id="UP000198341">
    <property type="component" value="Chromosome 3"/>
</dbReference>
<feature type="region of interest" description="Disordered" evidence="1">
    <location>
        <begin position="277"/>
        <end position="358"/>
    </location>
</feature>
<name>K8ETD6_9CHLO</name>
<dbReference type="EMBL" id="FO082276">
    <property type="protein sequence ID" value="CCO15725.1"/>
    <property type="molecule type" value="Genomic_DNA"/>
</dbReference>
<dbReference type="KEGG" id="bpg:Bathy03g03530"/>
<dbReference type="GeneID" id="19016890"/>
<feature type="compositionally biased region" description="Basic residues" evidence="1">
    <location>
        <begin position="24"/>
        <end position="36"/>
    </location>
</feature>
<gene>
    <name evidence="3" type="ORF">Bathy03g03530</name>
</gene>
<evidence type="ECO:0000313" key="3">
    <source>
        <dbReference type="EMBL" id="CCO15725.1"/>
    </source>
</evidence>
<feature type="transmembrane region" description="Helical" evidence="2">
    <location>
        <begin position="196"/>
        <end position="223"/>
    </location>
</feature>
<feature type="compositionally biased region" description="Acidic residues" evidence="1">
    <location>
        <begin position="50"/>
        <end position="66"/>
    </location>
</feature>
<protein>
    <submittedName>
        <fullName evidence="3">Uncharacterized protein</fullName>
    </submittedName>
</protein>
<evidence type="ECO:0000313" key="4">
    <source>
        <dbReference type="Proteomes" id="UP000198341"/>
    </source>
</evidence>
<keyword evidence="2" id="KW-0812">Transmembrane</keyword>
<feature type="compositionally biased region" description="Basic and acidic residues" evidence="1">
    <location>
        <begin position="37"/>
        <end position="49"/>
    </location>
</feature>
<keyword evidence="2" id="KW-1133">Transmembrane helix</keyword>
<dbReference type="AlphaFoldDB" id="K8ETD6"/>
<feature type="compositionally biased region" description="Basic and acidic residues" evidence="1">
    <location>
        <begin position="277"/>
        <end position="306"/>
    </location>
</feature>
<organism evidence="3 4">
    <name type="scientific">Bathycoccus prasinos</name>
    <dbReference type="NCBI Taxonomy" id="41875"/>
    <lineage>
        <taxon>Eukaryota</taxon>
        <taxon>Viridiplantae</taxon>
        <taxon>Chlorophyta</taxon>
        <taxon>Mamiellophyceae</taxon>
        <taxon>Mamiellales</taxon>
        <taxon>Bathycoccaceae</taxon>
        <taxon>Bathycoccus</taxon>
    </lineage>
</organism>
<sequence length="377" mass="41733">MSNASSSLSRQHRAAFVRANGHNPKTKRKRRHHRKTTTRERYDGRKDTGKEEEETGVMRNDDDDDVSNAQRRISRFETSVGGSSGGALYCFGFPEFASAREEARGGEEKIESIGPSLISDVSEVDAFRLASENPELTAVIALASLIIIPKAIEQIGKKIVLPLGAILIAYGVVSHPESAGTFVTGALGWAYEHPSAIAFVAVGLLALQLSPYIIIALLLALIFNISNIVPDEINPLLPKDVKENIREVKKDAQIAREALAPVERSIGELKTFKNEVQMQKERARKNRLEREEREKREEKEAREKPIKIAALKQKAAEEAKAKAKKAKPRFQSDENAIRNSSSDSSSRDDLGDITRCMSLPTPDARVKCVDGNQAKYY</sequence>
<evidence type="ECO:0000256" key="1">
    <source>
        <dbReference type="SAM" id="MobiDB-lite"/>
    </source>
</evidence>